<dbReference type="GO" id="GO:0005524">
    <property type="term" value="F:ATP binding"/>
    <property type="evidence" value="ECO:0007669"/>
    <property type="project" value="UniProtKB-KW"/>
</dbReference>
<reference evidence="14 15" key="1">
    <citation type="journal article" date="2018" name="Mol. Biol. Evol.">
        <title>Analysis of the draft genome of the red seaweed Gracilariopsis chorda provides insights into genome size evolution in Rhodophyta.</title>
        <authorList>
            <person name="Lee J."/>
            <person name="Yang E.C."/>
            <person name="Graf L."/>
            <person name="Yang J.H."/>
            <person name="Qiu H."/>
            <person name="Zel Zion U."/>
            <person name="Chan C.X."/>
            <person name="Stephens T.G."/>
            <person name="Weber A.P.M."/>
            <person name="Boo G.H."/>
            <person name="Boo S.M."/>
            <person name="Kim K.M."/>
            <person name="Shin Y."/>
            <person name="Jung M."/>
            <person name="Lee S.J."/>
            <person name="Yim H.S."/>
            <person name="Lee J.H."/>
            <person name="Bhattacharya D."/>
            <person name="Yoon H.S."/>
        </authorList>
    </citation>
    <scope>NUCLEOTIDE SEQUENCE [LARGE SCALE GENOMIC DNA]</scope>
    <source>
        <strain evidence="14 15">SKKU-2015</strain>
        <tissue evidence="14">Whole body</tissue>
    </source>
</reference>
<evidence type="ECO:0000256" key="1">
    <source>
        <dbReference type="ARBA" id="ARBA00009196"/>
    </source>
</evidence>
<dbReference type="AlphaFoldDB" id="A0A2V3J5K8"/>
<keyword evidence="8" id="KW-0067">ATP-binding</keyword>
<evidence type="ECO:0000256" key="11">
    <source>
        <dbReference type="ARBA" id="ARBA00048679"/>
    </source>
</evidence>
<keyword evidence="3" id="KW-0723">Serine/threonine-protein kinase</keyword>
<dbReference type="GO" id="GO:0046872">
    <property type="term" value="F:metal ion binding"/>
    <property type="evidence" value="ECO:0007669"/>
    <property type="project" value="UniProtKB-KW"/>
</dbReference>
<dbReference type="InterPro" id="IPR018934">
    <property type="entry name" value="RIO_dom"/>
</dbReference>
<comment type="catalytic activity">
    <reaction evidence="10">
        <text>L-threonyl-[protein] + ATP = O-phospho-L-threonyl-[protein] + ADP + H(+)</text>
        <dbReference type="Rhea" id="RHEA:46608"/>
        <dbReference type="Rhea" id="RHEA-COMP:11060"/>
        <dbReference type="Rhea" id="RHEA-COMP:11605"/>
        <dbReference type="ChEBI" id="CHEBI:15378"/>
        <dbReference type="ChEBI" id="CHEBI:30013"/>
        <dbReference type="ChEBI" id="CHEBI:30616"/>
        <dbReference type="ChEBI" id="CHEBI:61977"/>
        <dbReference type="ChEBI" id="CHEBI:456216"/>
        <dbReference type="EC" id="2.7.11.1"/>
    </reaction>
</comment>
<feature type="region of interest" description="Disordered" evidence="12">
    <location>
        <begin position="704"/>
        <end position="739"/>
    </location>
</feature>
<dbReference type="GO" id="GO:0004674">
    <property type="term" value="F:protein serine/threonine kinase activity"/>
    <property type="evidence" value="ECO:0007669"/>
    <property type="project" value="UniProtKB-KW"/>
</dbReference>
<evidence type="ECO:0000256" key="12">
    <source>
        <dbReference type="SAM" id="MobiDB-lite"/>
    </source>
</evidence>
<evidence type="ECO:0000259" key="13">
    <source>
        <dbReference type="SMART" id="SM00090"/>
    </source>
</evidence>
<evidence type="ECO:0000256" key="10">
    <source>
        <dbReference type="ARBA" id="ARBA00047899"/>
    </source>
</evidence>
<evidence type="ECO:0000256" key="8">
    <source>
        <dbReference type="ARBA" id="ARBA00022840"/>
    </source>
</evidence>
<keyword evidence="9" id="KW-0460">Magnesium</keyword>
<dbReference type="InterPro" id="IPR011009">
    <property type="entry name" value="Kinase-like_dom_sf"/>
</dbReference>
<feature type="region of interest" description="Disordered" evidence="12">
    <location>
        <begin position="653"/>
        <end position="690"/>
    </location>
</feature>
<evidence type="ECO:0000256" key="6">
    <source>
        <dbReference type="ARBA" id="ARBA00022741"/>
    </source>
</evidence>
<evidence type="ECO:0000313" key="14">
    <source>
        <dbReference type="EMBL" id="PXF48670.1"/>
    </source>
</evidence>
<dbReference type="OrthoDB" id="205248at2759"/>
<keyword evidence="6" id="KW-0547">Nucleotide-binding</keyword>
<dbReference type="SUPFAM" id="SSF56112">
    <property type="entry name" value="Protein kinase-like (PK-like)"/>
    <property type="match status" value="1"/>
</dbReference>
<dbReference type="Gene3D" id="3.30.200.20">
    <property type="entry name" value="Phosphorylase Kinase, domain 1"/>
    <property type="match status" value="1"/>
</dbReference>
<comment type="caution">
    <text evidence="14">The sequence shown here is derived from an EMBL/GenBank/DDBJ whole genome shotgun (WGS) entry which is preliminary data.</text>
</comment>
<keyword evidence="7 14" id="KW-0418">Kinase</keyword>
<evidence type="ECO:0000256" key="9">
    <source>
        <dbReference type="ARBA" id="ARBA00022842"/>
    </source>
</evidence>
<dbReference type="PANTHER" id="PTHR45723">
    <property type="entry name" value="SERINE/THREONINE-PROTEIN KINASE RIO1"/>
    <property type="match status" value="1"/>
</dbReference>
<dbReference type="InterPro" id="IPR018935">
    <property type="entry name" value="RIO_kinase_CS"/>
</dbReference>
<dbReference type="InterPro" id="IPR051272">
    <property type="entry name" value="RIO-type_Ser/Thr_kinase"/>
</dbReference>
<accession>A0A2V3J5K8</accession>
<feature type="compositionally biased region" description="Polar residues" evidence="12">
    <location>
        <begin position="611"/>
        <end position="621"/>
    </location>
</feature>
<name>A0A2V3J5K8_9FLOR</name>
<keyword evidence="4" id="KW-0808">Transferase</keyword>
<comment type="catalytic activity">
    <reaction evidence="11">
        <text>L-seryl-[protein] + ATP = O-phospho-L-seryl-[protein] + ADP + H(+)</text>
        <dbReference type="Rhea" id="RHEA:17989"/>
        <dbReference type="Rhea" id="RHEA-COMP:9863"/>
        <dbReference type="Rhea" id="RHEA-COMP:11604"/>
        <dbReference type="ChEBI" id="CHEBI:15378"/>
        <dbReference type="ChEBI" id="CHEBI:29999"/>
        <dbReference type="ChEBI" id="CHEBI:30616"/>
        <dbReference type="ChEBI" id="CHEBI:83421"/>
        <dbReference type="ChEBI" id="CHEBI:456216"/>
        <dbReference type="EC" id="2.7.11.1"/>
    </reaction>
</comment>
<evidence type="ECO:0000256" key="4">
    <source>
        <dbReference type="ARBA" id="ARBA00022679"/>
    </source>
</evidence>
<protein>
    <recommendedName>
        <fullName evidence="2">non-specific serine/threonine protein kinase</fullName>
        <ecNumber evidence="2">2.7.11.1</ecNumber>
    </recommendedName>
</protein>
<evidence type="ECO:0000256" key="7">
    <source>
        <dbReference type="ARBA" id="ARBA00022777"/>
    </source>
</evidence>
<dbReference type="PROSITE" id="PS01245">
    <property type="entry name" value="RIO1"/>
    <property type="match status" value="1"/>
</dbReference>
<gene>
    <name evidence="14" type="ORF">BWQ96_01522</name>
</gene>
<feature type="region of interest" description="Disordered" evidence="12">
    <location>
        <begin position="535"/>
        <end position="572"/>
    </location>
</feature>
<evidence type="ECO:0000256" key="5">
    <source>
        <dbReference type="ARBA" id="ARBA00022723"/>
    </source>
</evidence>
<comment type="similarity">
    <text evidence="1">Belongs to the protein kinase superfamily. RIO-type Ser/Thr kinase family.</text>
</comment>
<keyword evidence="5" id="KW-0479">Metal-binding</keyword>
<dbReference type="STRING" id="448386.A0A2V3J5K8"/>
<keyword evidence="15" id="KW-1185">Reference proteome</keyword>
<dbReference type="SMART" id="SM00090">
    <property type="entry name" value="RIO"/>
    <property type="match status" value="1"/>
</dbReference>
<dbReference type="InterPro" id="IPR000687">
    <property type="entry name" value="RIO_kinase"/>
</dbReference>
<evidence type="ECO:0000256" key="3">
    <source>
        <dbReference type="ARBA" id="ARBA00022527"/>
    </source>
</evidence>
<dbReference type="Gene3D" id="1.10.510.10">
    <property type="entry name" value="Transferase(Phosphotransferase) domain 1"/>
    <property type="match status" value="1"/>
</dbReference>
<evidence type="ECO:0000256" key="2">
    <source>
        <dbReference type="ARBA" id="ARBA00012513"/>
    </source>
</evidence>
<proteinExistence type="inferred from homology"/>
<organism evidence="14 15">
    <name type="scientific">Gracilariopsis chorda</name>
    <dbReference type="NCBI Taxonomy" id="448386"/>
    <lineage>
        <taxon>Eukaryota</taxon>
        <taxon>Rhodophyta</taxon>
        <taxon>Florideophyceae</taxon>
        <taxon>Rhodymeniophycidae</taxon>
        <taxon>Gracilariales</taxon>
        <taxon>Gracilariaceae</taxon>
        <taxon>Gracilariopsis</taxon>
    </lineage>
</organism>
<feature type="compositionally biased region" description="Acidic residues" evidence="12">
    <location>
        <begin position="662"/>
        <end position="676"/>
    </location>
</feature>
<feature type="compositionally biased region" description="Basic residues" evidence="12">
    <location>
        <begin position="718"/>
        <end position="739"/>
    </location>
</feature>
<feature type="domain" description="RIO kinase" evidence="13">
    <location>
        <begin position="191"/>
        <end position="454"/>
    </location>
</feature>
<feature type="region of interest" description="Disordered" evidence="12">
    <location>
        <begin position="590"/>
        <end position="631"/>
    </location>
</feature>
<dbReference type="Pfam" id="PF01163">
    <property type="entry name" value="RIO1"/>
    <property type="match status" value="1"/>
</dbReference>
<dbReference type="CDD" id="cd05147">
    <property type="entry name" value="RIO1_euk"/>
    <property type="match status" value="1"/>
</dbReference>
<dbReference type="EC" id="2.7.11.1" evidence="2"/>
<evidence type="ECO:0000313" key="15">
    <source>
        <dbReference type="Proteomes" id="UP000247409"/>
    </source>
</evidence>
<dbReference type="EMBL" id="NBIV01000012">
    <property type="protein sequence ID" value="PXF48670.1"/>
    <property type="molecule type" value="Genomic_DNA"/>
</dbReference>
<dbReference type="Proteomes" id="UP000247409">
    <property type="component" value="Unassembled WGS sequence"/>
</dbReference>
<sequence length="739" mass="83592">MTDDMFENDPMSLPVVFRADLGDDDSFSPDIVSGYLFNGPRARESNATAVPETSSSFQIDHVQEIAIEATAVRQLEFGTDLGEDDEYDGGELACDTSAPEFRLEFSSDVLQHSQKPDEPDHRMDAIYDDLDDIGGWIADSTPAGTDLTKQLDRALSTAPDRGIDRTTAMANAALSSQQRVEDRRREKQARDKLDRATVEQVLDPKTRMILFKLLSRNRLRTLEGCVSTGKEANVYFATAASDPSASTDISGSLPPMPGLLPHEFSPDAPVAVKVFKTSILQFKDRERYVAGEFRFRRTGYQRGSNRKMVQQWAEKEFRNQVRLQEAGIPAPIPLLLKPPVLIMSFFGKDGWPAPRLKDASLSPTRLRKVYFRVCMIMRRMFRVAHLVHGDLSEYNMLYWKGEVIVIDVSQSVEDDHPMALDFLRRDCANVNEFFRRNGLNSVLSVRELFDFVTGEHIGELREEEENALGYLIQSAGNRDSQSMLLFRRDDEVFMKSYIPRTLQEVELREEQFRGKEYEHVESRLFSKLTGLTLTQRRDHSSGKSVSKSLVRKNRSKQTETEGAANGTTFSWHSHEDEAPQITAASLDTPCDEPATLLIPSNSDKSGMHISSPCTSNGSSRPNGDDCEGKTVMRYNGASEGRNMTTDVSKVYDTSHSTSGVVPEDEDDTFPVDEIDESTSSSDEWVRPLRQEAPDALMGLSKKEWKKRVKAENRERREHKVPKHVKKRKETLAKRRRHQK</sequence>